<feature type="compositionally biased region" description="Basic and acidic residues" evidence="1">
    <location>
        <begin position="23"/>
        <end position="35"/>
    </location>
</feature>
<dbReference type="Proteomes" id="UP000636800">
    <property type="component" value="Unassembled WGS sequence"/>
</dbReference>
<dbReference type="AlphaFoldDB" id="A0A835R2Z7"/>
<protein>
    <submittedName>
        <fullName evidence="2">Uncharacterized protein</fullName>
    </submittedName>
</protein>
<organism evidence="2 3">
    <name type="scientific">Vanilla planifolia</name>
    <name type="common">Vanilla</name>
    <dbReference type="NCBI Taxonomy" id="51239"/>
    <lineage>
        <taxon>Eukaryota</taxon>
        <taxon>Viridiplantae</taxon>
        <taxon>Streptophyta</taxon>
        <taxon>Embryophyta</taxon>
        <taxon>Tracheophyta</taxon>
        <taxon>Spermatophyta</taxon>
        <taxon>Magnoliopsida</taxon>
        <taxon>Liliopsida</taxon>
        <taxon>Asparagales</taxon>
        <taxon>Orchidaceae</taxon>
        <taxon>Vanilloideae</taxon>
        <taxon>Vanilleae</taxon>
        <taxon>Vanilla</taxon>
    </lineage>
</organism>
<reference evidence="2 3" key="1">
    <citation type="journal article" date="2020" name="Nat. Food">
        <title>A phased Vanilla planifolia genome enables genetic improvement of flavour and production.</title>
        <authorList>
            <person name="Hasing T."/>
            <person name="Tang H."/>
            <person name="Brym M."/>
            <person name="Khazi F."/>
            <person name="Huang T."/>
            <person name="Chambers A.H."/>
        </authorList>
    </citation>
    <scope>NUCLEOTIDE SEQUENCE [LARGE SCALE GENOMIC DNA]</scope>
    <source>
        <tissue evidence="2">Leaf</tissue>
    </source>
</reference>
<evidence type="ECO:0000313" key="2">
    <source>
        <dbReference type="EMBL" id="KAG0484656.1"/>
    </source>
</evidence>
<evidence type="ECO:0000313" key="3">
    <source>
        <dbReference type="Proteomes" id="UP000636800"/>
    </source>
</evidence>
<proteinExistence type="predicted"/>
<keyword evidence="3" id="KW-1185">Reference proteome</keyword>
<gene>
    <name evidence="2" type="ORF">HPP92_008735</name>
</gene>
<accession>A0A835R2Z7</accession>
<dbReference type="EMBL" id="JADCNL010000004">
    <property type="protein sequence ID" value="KAG0484656.1"/>
    <property type="molecule type" value="Genomic_DNA"/>
</dbReference>
<evidence type="ECO:0000256" key="1">
    <source>
        <dbReference type="SAM" id="MobiDB-lite"/>
    </source>
</evidence>
<feature type="region of interest" description="Disordered" evidence="1">
    <location>
        <begin position="1"/>
        <end position="69"/>
    </location>
</feature>
<sequence>MGNCAATLSGWRRTSKACNQSEPCDRSIEAPESLKLRSGSRSRRRMGSPYEKTHSPISRVAPVSPDGGKEEADLVQVKLVLSKREVTWLLSEMLREDRGGARRSGRVEWTPSLESIMEVD</sequence>
<dbReference type="OrthoDB" id="10261749at2759"/>
<name>A0A835R2Z7_VANPL</name>
<comment type="caution">
    <text evidence="2">The sequence shown here is derived from an EMBL/GenBank/DDBJ whole genome shotgun (WGS) entry which is preliminary data.</text>
</comment>